<dbReference type="Gene3D" id="2.30.30.100">
    <property type="match status" value="1"/>
</dbReference>
<evidence type="ECO:0000259" key="1">
    <source>
        <dbReference type="SMART" id="SM00651"/>
    </source>
</evidence>
<proteinExistence type="predicted"/>
<dbReference type="GeneID" id="30030834"/>
<dbReference type="InterPro" id="IPR034110">
    <property type="entry name" value="LSMD1_Sm"/>
</dbReference>
<dbReference type="InterPro" id="IPR010920">
    <property type="entry name" value="LSM_dom_sf"/>
</dbReference>
<keyword evidence="3" id="KW-1185">Reference proteome</keyword>
<protein>
    <recommendedName>
        <fullName evidence="1">Sm domain-containing protein</fullName>
    </recommendedName>
</protein>
<sequence>TQMSVNKFVGTNLHIELVDGRLVEGVLAVVDPFGNLLLSNVYEIAQDKIKPSEIHRRELGLVSVPSDQLKDIFLDENQLHVLES</sequence>
<feature type="domain" description="Sm" evidence="1">
    <location>
        <begin position="3"/>
        <end position="74"/>
    </location>
</feature>
<dbReference type="OrthoDB" id="368909at2759"/>
<dbReference type="SMART" id="SM00651">
    <property type="entry name" value="Sm"/>
    <property type="match status" value="1"/>
</dbReference>
<organism evidence="2 3">
    <name type="scientific">Metschnikowia bicuspidata var. bicuspidata NRRL YB-4993</name>
    <dbReference type="NCBI Taxonomy" id="869754"/>
    <lineage>
        <taxon>Eukaryota</taxon>
        <taxon>Fungi</taxon>
        <taxon>Dikarya</taxon>
        <taxon>Ascomycota</taxon>
        <taxon>Saccharomycotina</taxon>
        <taxon>Pichiomycetes</taxon>
        <taxon>Metschnikowiaceae</taxon>
        <taxon>Metschnikowia</taxon>
    </lineage>
</organism>
<comment type="caution">
    <text evidence="2">The sequence shown here is derived from an EMBL/GenBank/DDBJ whole genome shotgun (WGS) entry which is preliminary data.</text>
</comment>
<gene>
    <name evidence="2" type="ORF">METBIDRAFT_44997</name>
</gene>
<dbReference type="AlphaFoldDB" id="A0A1A0H864"/>
<accession>A0A1A0H864</accession>
<dbReference type="Proteomes" id="UP000092555">
    <property type="component" value="Unassembled WGS sequence"/>
</dbReference>
<evidence type="ECO:0000313" key="2">
    <source>
        <dbReference type="EMBL" id="OBA20082.1"/>
    </source>
</evidence>
<evidence type="ECO:0000313" key="3">
    <source>
        <dbReference type="Proteomes" id="UP000092555"/>
    </source>
</evidence>
<dbReference type="CDD" id="cd06168">
    <property type="entry name" value="LSMD1"/>
    <property type="match status" value="1"/>
</dbReference>
<name>A0A1A0H864_9ASCO</name>
<dbReference type="GO" id="GO:0031417">
    <property type="term" value="C:NatC complex"/>
    <property type="evidence" value="ECO:0007669"/>
    <property type="project" value="InterPro"/>
</dbReference>
<dbReference type="EMBL" id="LXTC01000005">
    <property type="protein sequence ID" value="OBA20082.1"/>
    <property type="molecule type" value="Genomic_DNA"/>
</dbReference>
<feature type="non-terminal residue" evidence="2">
    <location>
        <position position="1"/>
    </location>
</feature>
<dbReference type="SUPFAM" id="SSF50182">
    <property type="entry name" value="Sm-like ribonucleoproteins"/>
    <property type="match status" value="1"/>
</dbReference>
<dbReference type="Pfam" id="PF01423">
    <property type="entry name" value="LSM"/>
    <property type="match status" value="1"/>
</dbReference>
<dbReference type="RefSeq" id="XP_018710607.1">
    <property type="nucleotide sequence ID" value="XM_018857858.1"/>
</dbReference>
<dbReference type="InterPro" id="IPR001163">
    <property type="entry name" value="Sm_dom_euk/arc"/>
</dbReference>
<dbReference type="STRING" id="869754.A0A1A0H864"/>
<reference evidence="2 3" key="1">
    <citation type="submission" date="2016-05" db="EMBL/GenBank/DDBJ databases">
        <title>Comparative genomics of biotechnologically important yeasts.</title>
        <authorList>
            <consortium name="DOE Joint Genome Institute"/>
            <person name="Riley R."/>
            <person name="Haridas S."/>
            <person name="Wolfe K.H."/>
            <person name="Lopes M.R."/>
            <person name="Hittinger C.T."/>
            <person name="Goker M."/>
            <person name="Salamov A."/>
            <person name="Wisecaver J."/>
            <person name="Long T.M."/>
            <person name="Aerts A.L."/>
            <person name="Barry K."/>
            <person name="Choi C."/>
            <person name="Clum A."/>
            <person name="Coughlan A.Y."/>
            <person name="Deshpande S."/>
            <person name="Douglass A.P."/>
            <person name="Hanson S.J."/>
            <person name="Klenk H.-P."/>
            <person name="LaButti K."/>
            <person name="Lapidus A."/>
            <person name="Lindquist E."/>
            <person name="Lipzen A."/>
            <person name="Meier-kolthoff J.P."/>
            <person name="Ohm R.A."/>
            <person name="Otillar R.P."/>
            <person name="Pangilinan J."/>
            <person name="Peng Y."/>
            <person name="Rokas A."/>
            <person name="Rosa C.A."/>
            <person name="Scheuner C."/>
            <person name="Sibirny A.A."/>
            <person name="Slot J.C."/>
            <person name="Stielow J.B."/>
            <person name="Sun H."/>
            <person name="Kurtzman C.P."/>
            <person name="Blackwell M."/>
            <person name="Grigoriev I.V."/>
            <person name="Jeffries T.W."/>
        </authorList>
    </citation>
    <scope>NUCLEOTIDE SEQUENCE [LARGE SCALE GENOMIC DNA]</scope>
    <source>
        <strain evidence="2 3">NRRL YB-4993</strain>
    </source>
</reference>